<sequence>MIDLKPACAAMIDLLTEITDSQLTVPTPCSEFHVADLLDHIDEVAQGFIALARKEGEPDRDGSAAVSTAADRAVLAERIRLLGTAWDDPAAWQGSTPTAGADLTNEMWGSIAYTEIVVHGWDLARAIDRPFALPDHVLRPCFDHVAEFVPNSPVPELWGPPVATSDEAPLIDRIVAITGRDPRWAADFAASTG</sequence>
<reference evidence="2 3" key="1">
    <citation type="submission" date="2021-03" db="EMBL/GenBank/DDBJ databases">
        <title>Sequencing the genomes of 1000 actinobacteria strains.</title>
        <authorList>
            <person name="Klenk H.-P."/>
        </authorList>
    </citation>
    <scope>NUCLEOTIDE SEQUENCE [LARGE SCALE GENOMIC DNA]</scope>
    <source>
        <strain evidence="2 3">DSM 45516</strain>
    </source>
</reference>
<dbReference type="InterPro" id="IPR017517">
    <property type="entry name" value="Maleyloyr_isom"/>
</dbReference>
<evidence type="ECO:0000259" key="1">
    <source>
        <dbReference type="Pfam" id="PF11716"/>
    </source>
</evidence>
<dbReference type="Proteomes" id="UP001519325">
    <property type="component" value="Unassembled WGS sequence"/>
</dbReference>
<dbReference type="InterPro" id="IPR024344">
    <property type="entry name" value="MDMPI_metal-binding"/>
</dbReference>
<keyword evidence="3" id="KW-1185">Reference proteome</keyword>
<dbReference type="NCBIfam" id="TIGR03083">
    <property type="entry name" value="maleylpyruvate isomerase family mycothiol-dependent enzyme"/>
    <property type="match status" value="1"/>
</dbReference>
<gene>
    <name evidence="2" type="ORF">BJ987_000185</name>
</gene>
<dbReference type="RefSeq" id="WP_209883787.1">
    <property type="nucleotide sequence ID" value="NZ_JAGGMR010000001.1"/>
</dbReference>
<evidence type="ECO:0000313" key="3">
    <source>
        <dbReference type="Proteomes" id="UP001519325"/>
    </source>
</evidence>
<name>A0ABS4Q866_9NOCA</name>
<dbReference type="Gene3D" id="1.20.120.450">
    <property type="entry name" value="dinb family like domain"/>
    <property type="match status" value="1"/>
</dbReference>
<dbReference type="InterPro" id="IPR017520">
    <property type="entry name" value="CHP03086"/>
</dbReference>
<comment type="caution">
    <text evidence="2">The sequence shown here is derived from an EMBL/GenBank/DDBJ whole genome shotgun (WGS) entry which is preliminary data.</text>
</comment>
<dbReference type="InterPro" id="IPR034660">
    <property type="entry name" value="DinB/YfiT-like"/>
</dbReference>
<feature type="domain" description="Mycothiol-dependent maleylpyruvate isomerase metal-binding" evidence="1">
    <location>
        <begin position="5"/>
        <end position="124"/>
    </location>
</feature>
<evidence type="ECO:0000313" key="2">
    <source>
        <dbReference type="EMBL" id="MBP2187284.1"/>
    </source>
</evidence>
<dbReference type="NCBIfam" id="TIGR03086">
    <property type="entry name" value="TIGR03086 family metal-binding protein"/>
    <property type="match status" value="1"/>
</dbReference>
<dbReference type="SUPFAM" id="SSF109854">
    <property type="entry name" value="DinB/YfiT-like putative metalloenzymes"/>
    <property type="match status" value="1"/>
</dbReference>
<organism evidence="2 3">
    <name type="scientific">Nocardia goodfellowii</name>
    <dbReference type="NCBI Taxonomy" id="882446"/>
    <lineage>
        <taxon>Bacteria</taxon>
        <taxon>Bacillati</taxon>
        <taxon>Actinomycetota</taxon>
        <taxon>Actinomycetes</taxon>
        <taxon>Mycobacteriales</taxon>
        <taxon>Nocardiaceae</taxon>
        <taxon>Nocardia</taxon>
    </lineage>
</organism>
<dbReference type="Pfam" id="PF11716">
    <property type="entry name" value="MDMPI_N"/>
    <property type="match status" value="1"/>
</dbReference>
<proteinExistence type="predicted"/>
<accession>A0ABS4Q866</accession>
<dbReference type="EMBL" id="JAGGMR010000001">
    <property type="protein sequence ID" value="MBP2187284.1"/>
    <property type="molecule type" value="Genomic_DNA"/>
</dbReference>
<protein>
    <submittedName>
        <fullName evidence="2">Uncharacterized protein (TIGR03086 family)</fullName>
    </submittedName>
</protein>